<name>A0A429XE97_SIMTE</name>
<dbReference type="EMBL" id="QYTW02000001">
    <property type="protein sequence ID" value="RST61709.1"/>
    <property type="molecule type" value="Genomic_DNA"/>
</dbReference>
<protein>
    <submittedName>
        <fullName evidence="1">Phosphonate C-P lyase system protein PhnH</fullName>
    </submittedName>
</protein>
<dbReference type="GO" id="GO:0019634">
    <property type="term" value="P:organic phosphonate metabolic process"/>
    <property type="evidence" value="ECO:0007669"/>
    <property type="project" value="InterPro"/>
</dbReference>
<dbReference type="SUPFAM" id="SSF159709">
    <property type="entry name" value="PhnH-like"/>
    <property type="match status" value="1"/>
</dbReference>
<dbReference type="PIRSF" id="PIRSF020680">
    <property type="entry name" value="PhnH"/>
    <property type="match status" value="1"/>
</dbReference>
<evidence type="ECO:0000313" key="2">
    <source>
        <dbReference type="Proteomes" id="UP000287296"/>
    </source>
</evidence>
<gene>
    <name evidence="1" type="primary">phnH</name>
    <name evidence="1" type="ORF">D5F11_002190</name>
</gene>
<dbReference type="OrthoDB" id="154477at2"/>
<dbReference type="InterPro" id="IPR038058">
    <property type="entry name" value="PhnH-like_sp"/>
</dbReference>
<proteinExistence type="predicted"/>
<dbReference type="Pfam" id="PF05845">
    <property type="entry name" value="PhnH"/>
    <property type="match status" value="1"/>
</dbReference>
<dbReference type="Gene3D" id="3.40.50.11310">
    <property type="entry name" value="Bacterial phosphonate metabolism protein PhnH"/>
    <property type="match status" value="1"/>
</dbReference>
<accession>A0A429XE97</accession>
<comment type="caution">
    <text evidence="1">The sequence shown here is derived from an EMBL/GenBank/DDBJ whole genome shotgun (WGS) entry which is preliminary data.</text>
</comment>
<reference evidence="1 2" key="1">
    <citation type="submission" date="2018-12" db="EMBL/GenBank/DDBJ databases">
        <authorList>
            <person name="Sun L."/>
            <person name="Chen Z."/>
        </authorList>
    </citation>
    <scope>NUCLEOTIDE SEQUENCE [LARGE SCALE GENOMIC DNA]</scope>
    <source>
        <strain evidence="1 2">LMG 29736</strain>
    </source>
</reference>
<organism evidence="1 2">
    <name type="scientific">Siminovitchia terrae</name>
    <name type="common">Bacillus terrae</name>
    <dbReference type="NCBI Taxonomy" id="1914933"/>
    <lineage>
        <taxon>Bacteria</taxon>
        <taxon>Bacillati</taxon>
        <taxon>Bacillota</taxon>
        <taxon>Bacilli</taxon>
        <taxon>Bacillales</taxon>
        <taxon>Bacillaceae</taxon>
        <taxon>Siminovitchia</taxon>
    </lineage>
</organism>
<dbReference type="RefSeq" id="WP_120115699.1">
    <property type="nucleotide sequence ID" value="NZ_BORI01000013.1"/>
</dbReference>
<keyword evidence="1" id="KW-0456">Lyase</keyword>
<dbReference type="GO" id="GO:0016829">
    <property type="term" value="F:lyase activity"/>
    <property type="evidence" value="ECO:0007669"/>
    <property type="project" value="UniProtKB-KW"/>
</dbReference>
<dbReference type="NCBIfam" id="TIGR03292">
    <property type="entry name" value="PhnH_redo"/>
    <property type="match status" value="1"/>
</dbReference>
<dbReference type="AlphaFoldDB" id="A0A429XE97"/>
<sequence length="196" mass="21717">MSIDLVHDIQKGFRTILHCMSRPGTIKSMEEFNDGIASFPEGLPATFITALTLLDREVSFALVGEQTKELGDMIAAYTMSVQESPSAAEYVFITKQATKEQIVNVFQEIKIGTLVNPQQSATIILETEFSNEKELTLEGPGIKTTAELSIANSKDWIEERRKANKEYPLGVDMILIDELSNVVCIPRTTVIKMCGV</sequence>
<dbReference type="Proteomes" id="UP000287296">
    <property type="component" value="Unassembled WGS sequence"/>
</dbReference>
<evidence type="ECO:0000313" key="1">
    <source>
        <dbReference type="EMBL" id="RST61709.1"/>
    </source>
</evidence>
<dbReference type="InterPro" id="IPR008772">
    <property type="entry name" value="Phosphonate_metab_PhnH"/>
</dbReference>